<sequence length="149" mass="16652">MISWTGTVWRTQERVWNDEPCTRVMFVVTLQNATKQRSDAREHLEDAVRDHPLSPDGGLPPFLVFFLLLVAAGLVPGAVMWVFRTLPSALLVSLVSVLQVAGGALVMWWAYQKEPKIYKVHRLGSVRKALIFARMACGSALLVHPLNTD</sequence>
<feature type="transmembrane region" description="Helical" evidence="1">
    <location>
        <begin position="89"/>
        <end position="109"/>
    </location>
</feature>
<feature type="transmembrane region" description="Helical" evidence="1">
    <location>
        <begin position="62"/>
        <end position="83"/>
    </location>
</feature>
<keyword evidence="1" id="KW-1133">Transmembrane helix</keyword>
<name>A0A8H9LDG4_9DEIO</name>
<dbReference type="EMBL" id="BMQG01000041">
    <property type="protein sequence ID" value="GGM60706.1"/>
    <property type="molecule type" value="Genomic_DNA"/>
</dbReference>
<keyword evidence="1" id="KW-0472">Membrane</keyword>
<keyword evidence="1" id="KW-0812">Transmembrane</keyword>
<evidence type="ECO:0000256" key="1">
    <source>
        <dbReference type="SAM" id="Phobius"/>
    </source>
</evidence>
<dbReference type="Proteomes" id="UP000600547">
    <property type="component" value="Unassembled WGS sequence"/>
</dbReference>
<reference evidence="3" key="1">
    <citation type="journal article" date="2019" name="Int. J. Syst. Evol. Microbiol.">
        <title>The Global Catalogue of Microorganisms (GCM) 10K type strain sequencing project: providing services to taxonomists for standard genome sequencing and annotation.</title>
        <authorList>
            <consortium name="The Broad Institute Genomics Platform"/>
            <consortium name="The Broad Institute Genome Sequencing Center for Infectious Disease"/>
            <person name="Wu L."/>
            <person name="Ma J."/>
        </authorList>
    </citation>
    <scope>NUCLEOTIDE SEQUENCE [LARGE SCALE GENOMIC DNA]</scope>
    <source>
        <strain evidence="3">JCM 31047</strain>
    </source>
</reference>
<dbReference type="AlphaFoldDB" id="A0A8H9LDG4"/>
<gene>
    <name evidence="2" type="ORF">GCM10008956_40430</name>
</gene>
<evidence type="ECO:0000313" key="2">
    <source>
        <dbReference type="EMBL" id="GGM60706.1"/>
    </source>
</evidence>
<proteinExistence type="predicted"/>
<organism evidence="2 3">
    <name type="scientific">Deinococcus arenae</name>
    <dbReference type="NCBI Taxonomy" id="1452751"/>
    <lineage>
        <taxon>Bacteria</taxon>
        <taxon>Thermotogati</taxon>
        <taxon>Deinococcota</taxon>
        <taxon>Deinococci</taxon>
        <taxon>Deinococcales</taxon>
        <taxon>Deinococcaceae</taxon>
        <taxon>Deinococcus</taxon>
    </lineage>
</organism>
<comment type="caution">
    <text evidence="2">The sequence shown here is derived from an EMBL/GenBank/DDBJ whole genome shotgun (WGS) entry which is preliminary data.</text>
</comment>
<accession>A0A8H9LDG4</accession>
<evidence type="ECO:0000313" key="3">
    <source>
        <dbReference type="Proteomes" id="UP000600547"/>
    </source>
</evidence>
<protein>
    <submittedName>
        <fullName evidence="2">Uncharacterized protein</fullName>
    </submittedName>
</protein>
<keyword evidence="3" id="KW-1185">Reference proteome</keyword>